<accession>A0A7S1RZP1</accession>
<evidence type="ECO:0000313" key="8">
    <source>
        <dbReference type="EMBL" id="CAD9180427.1"/>
    </source>
</evidence>
<evidence type="ECO:0000256" key="2">
    <source>
        <dbReference type="ARBA" id="ARBA00008868"/>
    </source>
</evidence>
<evidence type="ECO:0000256" key="6">
    <source>
        <dbReference type="ARBA" id="ARBA00024898"/>
    </source>
</evidence>
<proteinExistence type="inferred from homology"/>
<dbReference type="PANTHER" id="PTHR21635">
    <property type="entry name" value="LEUCINE ZIPPER TRANSCRIPTION FACTOR LIKE"/>
    <property type="match status" value="1"/>
</dbReference>
<comment type="subcellular location">
    <subcellularLocation>
        <location evidence="1">Cytoplasm</location>
    </subcellularLocation>
</comment>
<evidence type="ECO:0000256" key="3">
    <source>
        <dbReference type="ARBA" id="ARBA00018920"/>
    </source>
</evidence>
<dbReference type="GO" id="GO:1903565">
    <property type="term" value="P:negative regulation of protein localization to cilium"/>
    <property type="evidence" value="ECO:0007669"/>
    <property type="project" value="TreeGrafter"/>
</dbReference>
<keyword evidence="4" id="KW-0963">Cytoplasm</keyword>
<keyword evidence="5" id="KW-0175">Coiled coil</keyword>
<sequence>MDLNDVHKAQISRFQTFCKGKREGALAGVEGQKNDFITDRLSDDGAIFNCADVRSLLEAYHAQVVACFRDELEKPANLSSVFAAQLLAQAQASGLTLQVEDISIIEDQSRVAQVLSLPAVSAPPLAPKRATLSALESTGTADLSALQEMQDLKEENRIMKDRNMQMQTEMSTVLRERSVLSSELEQARAAAQTGGGADATVAEYSRMLTDTKAALDQKHYELESAKRDFGQQLHQSSQFMELKSILRKKSAENKDLKQRMMAAGVAMPDDGQGVELQADED</sequence>
<dbReference type="AlphaFoldDB" id="A0A7S1RZP1"/>
<protein>
    <recommendedName>
        <fullName evidence="3">Leucine zipper transcription factor-like protein 1</fullName>
    </recommendedName>
</protein>
<dbReference type="Pfam" id="PF15294">
    <property type="entry name" value="Leu_zip"/>
    <property type="match status" value="1"/>
</dbReference>
<evidence type="ECO:0000256" key="5">
    <source>
        <dbReference type="ARBA" id="ARBA00023054"/>
    </source>
</evidence>
<dbReference type="PANTHER" id="PTHR21635:SF0">
    <property type="entry name" value="LEUCINE ZIPPER TRANSCRIPTION FACTOR-LIKE PROTEIN 1"/>
    <property type="match status" value="1"/>
</dbReference>
<dbReference type="GO" id="GO:0005737">
    <property type="term" value="C:cytoplasm"/>
    <property type="evidence" value="ECO:0007669"/>
    <property type="project" value="UniProtKB-SubCell"/>
</dbReference>
<comment type="subunit">
    <text evidence="7">Self-associates. Interacts with BBS9; the interaction mediates the association of LZTL1 with the BBsome complex and regulates BBSome ciliary trafficking.</text>
</comment>
<evidence type="ECO:0000256" key="7">
    <source>
        <dbReference type="ARBA" id="ARBA00026004"/>
    </source>
</evidence>
<organism evidence="8">
    <name type="scientific">Alexandrium catenella</name>
    <name type="common">Red tide dinoflagellate</name>
    <name type="synonym">Gonyaulax catenella</name>
    <dbReference type="NCBI Taxonomy" id="2925"/>
    <lineage>
        <taxon>Eukaryota</taxon>
        <taxon>Sar</taxon>
        <taxon>Alveolata</taxon>
        <taxon>Dinophyceae</taxon>
        <taxon>Gonyaulacales</taxon>
        <taxon>Pyrocystaceae</taxon>
        <taxon>Alexandrium</taxon>
    </lineage>
</organism>
<evidence type="ECO:0000256" key="1">
    <source>
        <dbReference type="ARBA" id="ARBA00004496"/>
    </source>
</evidence>
<name>A0A7S1RZP1_ALECA</name>
<comment type="similarity">
    <text evidence="2">Belongs to the LZTFL1 family.</text>
</comment>
<dbReference type="InterPro" id="IPR026157">
    <property type="entry name" value="LZTFL1"/>
</dbReference>
<evidence type="ECO:0000256" key="4">
    <source>
        <dbReference type="ARBA" id="ARBA00022490"/>
    </source>
</evidence>
<dbReference type="EMBL" id="HBGE01096125">
    <property type="protein sequence ID" value="CAD9180427.1"/>
    <property type="molecule type" value="Transcribed_RNA"/>
</dbReference>
<gene>
    <name evidence="8" type="ORF">ACAT0790_LOCUS57199</name>
</gene>
<reference evidence="8" key="1">
    <citation type="submission" date="2021-01" db="EMBL/GenBank/DDBJ databases">
        <authorList>
            <person name="Corre E."/>
            <person name="Pelletier E."/>
            <person name="Niang G."/>
            <person name="Scheremetjew M."/>
            <person name="Finn R."/>
            <person name="Kale V."/>
            <person name="Holt S."/>
            <person name="Cochrane G."/>
            <person name="Meng A."/>
            <person name="Brown T."/>
            <person name="Cohen L."/>
        </authorList>
    </citation>
    <scope>NUCLEOTIDE SEQUENCE</scope>
    <source>
        <strain evidence="8">OF101</strain>
    </source>
</reference>
<comment type="function">
    <text evidence="6">Regulates ciliary localization of the BBSome complex. Together with the BBSome complex, controls SMO ciliary trafficking and contributes to the sonic hedgehog (SHH) pathway regulation. May play a role in neurite outgrowth. May have tumor suppressor function.</text>
</comment>